<feature type="compositionally biased region" description="Basic and acidic residues" evidence="13">
    <location>
        <begin position="99"/>
        <end position="108"/>
    </location>
</feature>
<protein>
    <submittedName>
        <fullName evidence="16">Probable zinc metallopeptidase EGY3, chloroplastic</fullName>
    </submittedName>
</protein>
<evidence type="ECO:0000313" key="16">
    <source>
        <dbReference type="RefSeq" id="XP_022149342.1"/>
    </source>
</evidence>
<dbReference type="GO" id="GO:0031969">
    <property type="term" value="C:chloroplast membrane"/>
    <property type="evidence" value="ECO:0007669"/>
    <property type="project" value="UniProtKB-SubCell"/>
</dbReference>
<evidence type="ECO:0000256" key="5">
    <source>
        <dbReference type="ARBA" id="ARBA00022670"/>
    </source>
</evidence>
<dbReference type="GeneID" id="111017776"/>
<dbReference type="PANTHER" id="PTHR31412">
    <property type="entry name" value="ZINC METALLOPROTEASE EGY1"/>
    <property type="match status" value="1"/>
</dbReference>
<evidence type="ECO:0000256" key="7">
    <source>
        <dbReference type="ARBA" id="ARBA00022801"/>
    </source>
</evidence>
<feature type="coiled-coil region" evidence="12">
    <location>
        <begin position="124"/>
        <end position="182"/>
    </location>
</feature>
<keyword evidence="12" id="KW-0175">Coiled coil</keyword>
<comment type="subcellular location">
    <subcellularLocation>
        <location evidence="1">Plastid</location>
        <location evidence="1">Chloroplast membrane</location>
        <topology evidence="1">Multi-pass membrane protein</topology>
    </subcellularLocation>
</comment>
<feature type="transmembrane region" description="Helical" evidence="14">
    <location>
        <begin position="410"/>
        <end position="428"/>
    </location>
</feature>
<evidence type="ECO:0000256" key="2">
    <source>
        <dbReference type="ARBA" id="ARBA00007931"/>
    </source>
</evidence>
<dbReference type="AlphaFoldDB" id="A0A6J1D7P0"/>
<feature type="transmembrane region" description="Helical" evidence="14">
    <location>
        <begin position="378"/>
        <end position="398"/>
    </location>
</feature>
<gene>
    <name evidence="16" type="primary">LOC111017776</name>
</gene>
<dbReference type="GO" id="GO:0008237">
    <property type="term" value="F:metallopeptidase activity"/>
    <property type="evidence" value="ECO:0007669"/>
    <property type="project" value="UniProtKB-KW"/>
</dbReference>
<evidence type="ECO:0000256" key="11">
    <source>
        <dbReference type="ARBA" id="ARBA00023136"/>
    </source>
</evidence>
<dbReference type="GO" id="GO:0006508">
    <property type="term" value="P:proteolysis"/>
    <property type="evidence" value="ECO:0007669"/>
    <property type="project" value="UniProtKB-KW"/>
</dbReference>
<sequence length="573" mass="62366">MAAALSIASNSWLLSRNEKPYPSRTIAKPFGKIPLGRKTDGYFFTISRPITRNRPRLSASDSSENETSSSSIAVVSGEPRGGDDGEKAESSGGEDEVEEREKRQEMDWKTDEEFKKFMGNPSIEAAIKLEKKRADRKLKELDREGGDSPIVGFFTKIARDNLTKEKERLEKAEETFKALDLNKLKSCFGFNTFFATDVRRFGDGGIFIGNLRRPIEEVIPQLEKKLSEAAGREVVLWFMEEKTDDITKQVCMVQPKAEIDLQFESTKLSTPLGYFSAITLCVSTFGTIALTSGFFLKPGATFDDYIANVVPLFGGFISILGVSEIATRVTAARYGVKLSPSFLVPSNWTGCLGVMNNYESLLPNKKALFDIPVARTAAAYLTSLTLAIAAFVIDGGFNGGDNALYIRPQFFYNNPLLSFIQFVIGPYTDDLGNVLPYAVEGVGVPVDPLAFAGLLGMVVTSLNLLPCGRLEGGRIAQAMFGRSTAALLSFATSLVLGIGGLSGSVLCLAWGLFATFFRGGEEVPATDEITPLGEDRYAWGVVLGLICFLTLFPNGGGTFSSSFFSAPFFRGDI</sequence>
<dbReference type="InterPro" id="IPR044838">
    <property type="entry name" value="EGY1-like"/>
</dbReference>
<keyword evidence="9 14" id="KW-1133">Transmembrane helix</keyword>
<name>A0A6J1D7P0_MOMCH</name>
<dbReference type="KEGG" id="mcha:111017776"/>
<keyword evidence="5" id="KW-0645">Protease</keyword>
<evidence type="ECO:0000256" key="12">
    <source>
        <dbReference type="SAM" id="Coils"/>
    </source>
</evidence>
<feature type="transmembrane region" description="Helical" evidence="14">
    <location>
        <begin position="486"/>
        <end position="517"/>
    </location>
</feature>
<evidence type="ECO:0000313" key="15">
    <source>
        <dbReference type="Proteomes" id="UP000504603"/>
    </source>
</evidence>
<feature type="transmembrane region" description="Helical" evidence="14">
    <location>
        <begin position="537"/>
        <end position="555"/>
    </location>
</feature>
<keyword evidence="7" id="KW-0378">Hydrolase</keyword>
<feature type="transmembrane region" description="Helical" evidence="14">
    <location>
        <begin position="272"/>
        <end position="293"/>
    </location>
</feature>
<keyword evidence="3" id="KW-0150">Chloroplast</keyword>
<keyword evidence="10" id="KW-0482">Metalloprotease</keyword>
<reference evidence="16" key="1">
    <citation type="submission" date="2025-08" db="UniProtKB">
        <authorList>
            <consortium name="RefSeq"/>
        </authorList>
    </citation>
    <scope>IDENTIFICATION</scope>
    <source>
        <strain evidence="16">OHB3-1</strain>
    </source>
</reference>
<keyword evidence="15" id="KW-1185">Reference proteome</keyword>
<keyword evidence="11 14" id="KW-0472">Membrane</keyword>
<evidence type="ECO:0000256" key="14">
    <source>
        <dbReference type="SAM" id="Phobius"/>
    </source>
</evidence>
<evidence type="ECO:0000256" key="3">
    <source>
        <dbReference type="ARBA" id="ARBA00022528"/>
    </source>
</evidence>
<dbReference type="PANTHER" id="PTHR31412:SF2">
    <property type="entry name" value="ZINC METALLOPEPTIDASE EGY3, CHLOROPLASTIC-RELATED"/>
    <property type="match status" value="1"/>
</dbReference>
<feature type="compositionally biased region" description="Low complexity" evidence="13">
    <location>
        <begin position="58"/>
        <end position="71"/>
    </location>
</feature>
<evidence type="ECO:0000256" key="9">
    <source>
        <dbReference type="ARBA" id="ARBA00022989"/>
    </source>
</evidence>
<evidence type="ECO:0000256" key="10">
    <source>
        <dbReference type="ARBA" id="ARBA00023049"/>
    </source>
</evidence>
<feature type="transmembrane region" description="Helical" evidence="14">
    <location>
        <begin position="448"/>
        <end position="465"/>
    </location>
</feature>
<evidence type="ECO:0000256" key="6">
    <source>
        <dbReference type="ARBA" id="ARBA00022692"/>
    </source>
</evidence>
<accession>A0A6J1D7P0</accession>
<keyword evidence="6 14" id="KW-0812">Transmembrane</keyword>
<feature type="region of interest" description="Disordered" evidence="13">
    <location>
        <begin position="54"/>
        <end position="108"/>
    </location>
</feature>
<organism evidence="15 16">
    <name type="scientific">Momordica charantia</name>
    <name type="common">Bitter gourd</name>
    <name type="synonym">Balsam pear</name>
    <dbReference type="NCBI Taxonomy" id="3673"/>
    <lineage>
        <taxon>Eukaryota</taxon>
        <taxon>Viridiplantae</taxon>
        <taxon>Streptophyta</taxon>
        <taxon>Embryophyta</taxon>
        <taxon>Tracheophyta</taxon>
        <taxon>Spermatophyta</taxon>
        <taxon>Magnoliopsida</taxon>
        <taxon>eudicotyledons</taxon>
        <taxon>Gunneridae</taxon>
        <taxon>Pentapetalae</taxon>
        <taxon>rosids</taxon>
        <taxon>fabids</taxon>
        <taxon>Cucurbitales</taxon>
        <taxon>Cucurbitaceae</taxon>
        <taxon>Momordiceae</taxon>
        <taxon>Momordica</taxon>
    </lineage>
</organism>
<keyword evidence="8" id="KW-0809">Transit peptide</keyword>
<feature type="transmembrane region" description="Helical" evidence="14">
    <location>
        <begin position="305"/>
        <end position="326"/>
    </location>
</feature>
<comment type="similarity">
    <text evidence="2">Belongs to the peptidase M50B family.</text>
</comment>
<proteinExistence type="inferred from homology"/>
<dbReference type="Proteomes" id="UP000504603">
    <property type="component" value="Unplaced"/>
</dbReference>
<dbReference type="RefSeq" id="XP_022149342.1">
    <property type="nucleotide sequence ID" value="XM_022293650.1"/>
</dbReference>
<evidence type="ECO:0000256" key="4">
    <source>
        <dbReference type="ARBA" id="ARBA00022640"/>
    </source>
</evidence>
<evidence type="ECO:0000256" key="13">
    <source>
        <dbReference type="SAM" id="MobiDB-lite"/>
    </source>
</evidence>
<feature type="compositionally biased region" description="Basic and acidic residues" evidence="13">
    <location>
        <begin position="80"/>
        <end position="89"/>
    </location>
</feature>
<dbReference type="OrthoDB" id="2016505at2759"/>
<evidence type="ECO:0000256" key="8">
    <source>
        <dbReference type="ARBA" id="ARBA00022946"/>
    </source>
</evidence>
<keyword evidence="4" id="KW-0934">Plastid</keyword>
<evidence type="ECO:0000256" key="1">
    <source>
        <dbReference type="ARBA" id="ARBA00004508"/>
    </source>
</evidence>